<dbReference type="AlphaFoldDB" id="N2ARW0"/>
<comment type="caution">
    <text evidence="1">The sequence shown here is derived from an EMBL/GenBank/DDBJ whole genome shotgun (WGS) entry which is preliminary data.</text>
</comment>
<accession>N2ARW0</accession>
<dbReference type="STRING" id="1235802.C823_02383"/>
<reference evidence="1 2" key="1">
    <citation type="journal article" date="2014" name="Genome Announc.">
        <title>Draft genome sequences of the altered schaedler flora, a defined bacterial community from gnotobiotic mice.</title>
        <authorList>
            <person name="Wannemuehler M.J."/>
            <person name="Overstreet A.M."/>
            <person name="Ward D.V."/>
            <person name="Phillips G.J."/>
        </authorList>
    </citation>
    <scope>NUCLEOTIDE SEQUENCE [LARGE SCALE GENOMIC DNA]</scope>
    <source>
        <strain evidence="1 2">ASF492</strain>
    </source>
</reference>
<dbReference type="Proteomes" id="UP000012589">
    <property type="component" value="Unassembled WGS sequence"/>
</dbReference>
<dbReference type="HOGENOM" id="CLU_1568387_0_0_9"/>
<gene>
    <name evidence="1" type="ORF">C823_02383</name>
</gene>
<sequence>MGRIEAFDRTMIGDGCKIAVYGMSPCGKLAKKAIELLGGKIDVFIDRLRDAEFFEGVPVMHFEEIRNIHEYRIINCASANFRSIAGFLFDQGIETVYHALSLLDLVPEDDKALEMCDARSLYRYYIENGRGGRKLKSISWQSLLRKNAPFAVNTVRNICRILPELQSTRI</sequence>
<dbReference type="PATRIC" id="fig|1235802.3.peg.2521"/>
<organism evidence="1 2">
    <name type="scientific">Eubacterium plexicaudatum ASF492</name>
    <dbReference type="NCBI Taxonomy" id="1235802"/>
    <lineage>
        <taxon>Bacteria</taxon>
        <taxon>Bacillati</taxon>
        <taxon>Bacillota</taxon>
        <taxon>Clostridia</taxon>
        <taxon>Eubacteriales</taxon>
        <taxon>Eubacteriaceae</taxon>
        <taxon>Eubacterium</taxon>
    </lineage>
</organism>
<name>N2ARW0_9FIRM</name>
<dbReference type="EMBL" id="AQFT01000072">
    <property type="protein sequence ID" value="EMZ27259.1"/>
    <property type="molecule type" value="Genomic_DNA"/>
</dbReference>
<protein>
    <submittedName>
        <fullName evidence="1">Uncharacterized protein</fullName>
    </submittedName>
</protein>
<evidence type="ECO:0000313" key="1">
    <source>
        <dbReference type="EMBL" id="EMZ27259.1"/>
    </source>
</evidence>
<keyword evidence="2" id="KW-1185">Reference proteome</keyword>
<evidence type="ECO:0000313" key="2">
    <source>
        <dbReference type="Proteomes" id="UP000012589"/>
    </source>
</evidence>
<proteinExistence type="predicted"/>